<dbReference type="PROSITE" id="PS00187">
    <property type="entry name" value="TPP_ENZYMES"/>
    <property type="match status" value="1"/>
</dbReference>
<evidence type="ECO:0000256" key="2">
    <source>
        <dbReference type="ARBA" id="ARBA00007812"/>
    </source>
</evidence>
<dbReference type="GO" id="GO:0009099">
    <property type="term" value="P:L-valine biosynthetic process"/>
    <property type="evidence" value="ECO:0007669"/>
    <property type="project" value="TreeGrafter"/>
</dbReference>
<dbReference type="Proteomes" id="UP000525923">
    <property type="component" value="Unassembled WGS sequence"/>
</dbReference>
<accession>A0A7W8CR40</accession>
<keyword evidence="3 4" id="KW-0786">Thiamine pyrophosphate</keyword>
<evidence type="ECO:0000259" key="5">
    <source>
        <dbReference type="Pfam" id="PF00205"/>
    </source>
</evidence>
<dbReference type="CDD" id="cd00568">
    <property type="entry name" value="TPP_enzymes"/>
    <property type="match status" value="1"/>
</dbReference>
<comment type="similarity">
    <text evidence="2 4">Belongs to the TPP enzyme family.</text>
</comment>
<dbReference type="InterPro" id="IPR045229">
    <property type="entry name" value="TPP_enz"/>
</dbReference>
<dbReference type="EMBL" id="JACHHE010000003">
    <property type="protein sequence ID" value="MBB5180087.1"/>
    <property type="molecule type" value="Genomic_DNA"/>
</dbReference>
<dbReference type="InterPro" id="IPR000399">
    <property type="entry name" value="TPP-bd_CS"/>
</dbReference>
<dbReference type="CDD" id="cd07035">
    <property type="entry name" value="TPP_PYR_POX_like"/>
    <property type="match status" value="1"/>
</dbReference>
<sequence length="545" mass="58600">MKAVRSALEYLKGAGVTHVFGIPAGSVNAFFNELYDMPEITSVVAKHEGAAGYMAASYAKYSKKMSVCIGSSGPGATNLVTGAANAMREHLPVLFITGAVPVSTMGLNASQELDADPVFKSVTKYSVTVKDAKDLLKEIAKATEIAISGVPGPVHVAMPIDVQQGDVGTPEIPAPPVRRDMAPDLEAIKFAAKEMAERKTGYIFAGQGASQSVDQLIELAELLDWPIMVSPQGKSIMKSSHPLFAGIFGFAGSEMASKLINEGDGKTLLVIGSSLGETATNNYNANMAKDRFLVQMDFDASVFNRKYEVDAPILGDIHLSLAFLIEELKALGLTARPKDAPLAEMPSADLTEYSTKNVLLKLQQYLPAETRYTIDIGEFMAYVIHHMDVPETGTFDINVHFGAMGSGLNAAIGSKFAEPERPVVAVTGDGCFFMHGMEILTAKEHKLPILFVVMNNARLGMVYHGHSLQYKRVHASFEQEPVDISAMAAAMNIPSFRVDSMDDLSQDVLDRLTSLNGPAVLEVALVDNNTPPMGDRVKFLSSFGK</sequence>
<dbReference type="GO" id="GO:0030976">
    <property type="term" value="F:thiamine pyrophosphate binding"/>
    <property type="evidence" value="ECO:0007669"/>
    <property type="project" value="InterPro"/>
</dbReference>
<dbReference type="InterPro" id="IPR012000">
    <property type="entry name" value="Thiamin_PyroP_enz_cen_dom"/>
</dbReference>
<dbReference type="SUPFAM" id="SSF52518">
    <property type="entry name" value="Thiamin diphosphate-binding fold (THDP-binding)"/>
    <property type="match status" value="2"/>
</dbReference>
<dbReference type="AlphaFoldDB" id="A0A7W8CR40"/>
<dbReference type="InterPro" id="IPR029061">
    <property type="entry name" value="THDP-binding"/>
</dbReference>
<evidence type="ECO:0000259" key="7">
    <source>
        <dbReference type="Pfam" id="PF02776"/>
    </source>
</evidence>
<dbReference type="InterPro" id="IPR012001">
    <property type="entry name" value="Thiamin_PyroP_enz_TPP-bd_dom"/>
</dbReference>
<dbReference type="GO" id="GO:0050660">
    <property type="term" value="F:flavin adenine dinucleotide binding"/>
    <property type="evidence" value="ECO:0007669"/>
    <property type="project" value="TreeGrafter"/>
</dbReference>
<comment type="caution">
    <text evidence="8">The sequence shown here is derived from an EMBL/GenBank/DDBJ whole genome shotgun (WGS) entry which is preliminary data.</text>
</comment>
<dbReference type="Pfam" id="PF02776">
    <property type="entry name" value="TPP_enzyme_N"/>
    <property type="match status" value="1"/>
</dbReference>
<dbReference type="PANTHER" id="PTHR18968:SF13">
    <property type="entry name" value="ACETOLACTATE SYNTHASE CATALYTIC SUBUNIT, MITOCHONDRIAL"/>
    <property type="match status" value="1"/>
</dbReference>
<keyword evidence="9" id="KW-1185">Reference proteome</keyword>
<dbReference type="EC" id="2.2.1.6" evidence="8"/>
<dbReference type="PANTHER" id="PTHR18968">
    <property type="entry name" value="THIAMINE PYROPHOSPHATE ENZYMES"/>
    <property type="match status" value="1"/>
</dbReference>
<evidence type="ECO:0000313" key="8">
    <source>
        <dbReference type="EMBL" id="MBB5180087.1"/>
    </source>
</evidence>
<organism evidence="8 9">
    <name type="scientific">Planococcus koreensis</name>
    <dbReference type="NCBI Taxonomy" id="112331"/>
    <lineage>
        <taxon>Bacteria</taxon>
        <taxon>Bacillati</taxon>
        <taxon>Bacillota</taxon>
        <taxon>Bacilli</taxon>
        <taxon>Bacillales</taxon>
        <taxon>Caryophanaceae</taxon>
        <taxon>Planococcus</taxon>
    </lineage>
</organism>
<feature type="domain" description="Thiamine pyrophosphate enzyme central" evidence="5">
    <location>
        <begin position="188"/>
        <end position="322"/>
    </location>
</feature>
<keyword evidence="8" id="KW-0808">Transferase</keyword>
<dbReference type="OrthoDB" id="4494979at2"/>
<name>A0A7W8CR40_9BACL</name>
<dbReference type="GO" id="GO:0000287">
    <property type="term" value="F:magnesium ion binding"/>
    <property type="evidence" value="ECO:0007669"/>
    <property type="project" value="InterPro"/>
</dbReference>
<protein>
    <submittedName>
        <fullName evidence="8">Acetolactate synthase-1/2/3 large subunit</fullName>
        <ecNumber evidence="8">2.2.1.6</ecNumber>
    </submittedName>
</protein>
<dbReference type="Pfam" id="PF00205">
    <property type="entry name" value="TPP_enzyme_M"/>
    <property type="match status" value="1"/>
</dbReference>
<evidence type="ECO:0000256" key="4">
    <source>
        <dbReference type="RuleBase" id="RU362132"/>
    </source>
</evidence>
<dbReference type="GO" id="GO:0005948">
    <property type="term" value="C:acetolactate synthase complex"/>
    <property type="evidence" value="ECO:0007669"/>
    <property type="project" value="TreeGrafter"/>
</dbReference>
<evidence type="ECO:0000259" key="6">
    <source>
        <dbReference type="Pfam" id="PF02775"/>
    </source>
</evidence>
<feature type="domain" description="Thiamine pyrophosphate enzyme TPP-binding" evidence="6">
    <location>
        <begin position="375"/>
        <end position="523"/>
    </location>
</feature>
<reference evidence="8 9" key="1">
    <citation type="submission" date="2020-08" db="EMBL/GenBank/DDBJ databases">
        <title>Genomic Encyclopedia of Type Strains, Phase IV (KMG-IV): sequencing the most valuable type-strain genomes for metagenomic binning, comparative biology and taxonomic classification.</title>
        <authorList>
            <person name="Goeker M."/>
        </authorList>
    </citation>
    <scope>NUCLEOTIDE SEQUENCE [LARGE SCALE GENOMIC DNA]</scope>
    <source>
        <strain evidence="8 9">DSM 15895</strain>
    </source>
</reference>
<proteinExistence type="inferred from homology"/>
<dbReference type="Gene3D" id="3.40.50.970">
    <property type="match status" value="2"/>
</dbReference>
<dbReference type="GO" id="GO:0003984">
    <property type="term" value="F:acetolactate synthase activity"/>
    <property type="evidence" value="ECO:0007669"/>
    <property type="project" value="UniProtKB-EC"/>
</dbReference>
<dbReference type="GO" id="GO:0009097">
    <property type="term" value="P:isoleucine biosynthetic process"/>
    <property type="evidence" value="ECO:0007669"/>
    <property type="project" value="TreeGrafter"/>
</dbReference>
<evidence type="ECO:0000313" key="9">
    <source>
        <dbReference type="Proteomes" id="UP000525923"/>
    </source>
</evidence>
<dbReference type="InterPro" id="IPR011766">
    <property type="entry name" value="TPP_enzyme_TPP-bd"/>
</dbReference>
<evidence type="ECO:0000256" key="3">
    <source>
        <dbReference type="ARBA" id="ARBA00023052"/>
    </source>
</evidence>
<evidence type="ECO:0000256" key="1">
    <source>
        <dbReference type="ARBA" id="ARBA00001964"/>
    </source>
</evidence>
<dbReference type="FunFam" id="3.40.50.970:FF:000007">
    <property type="entry name" value="Acetolactate synthase"/>
    <property type="match status" value="1"/>
</dbReference>
<dbReference type="RefSeq" id="WP_135501812.1">
    <property type="nucleotide sequence ID" value="NZ_JACHHE010000003.1"/>
</dbReference>
<dbReference type="InterPro" id="IPR029035">
    <property type="entry name" value="DHS-like_NAD/FAD-binding_dom"/>
</dbReference>
<dbReference type="SUPFAM" id="SSF52467">
    <property type="entry name" value="DHS-like NAD/FAD-binding domain"/>
    <property type="match status" value="1"/>
</dbReference>
<gene>
    <name evidence="8" type="ORF">HNQ44_001511</name>
</gene>
<feature type="domain" description="Thiamine pyrophosphate enzyme N-terminal TPP-binding" evidence="7">
    <location>
        <begin position="1"/>
        <end position="115"/>
    </location>
</feature>
<comment type="cofactor">
    <cofactor evidence="1">
        <name>thiamine diphosphate</name>
        <dbReference type="ChEBI" id="CHEBI:58937"/>
    </cofactor>
</comment>
<dbReference type="Pfam" id="PF02775">
    <property type="entry name" value="TPP_enzyme_C"/>
    <property type="match status" value="1"/>
</dbReference>
<dbReference type="Gene3D" id="3.40.50.1220">
    <property type="entry name" value="TPP-binding domain"/>
    <property type="match status" value="1"/>
</dbReference>